<comment type="caution">
    <text evidence="2">The sequence shown here is derived from an EMBL/GenBank/DDBJ whole genome shotgun (WGS) entry which is preliminary data.</text>
</comment>
<dbReference type="RefSeq" id="WP_054669842.1">
    <property type="nucleotide sequence ID" value="NZ_BMOF01000015.1"/>
</dbReference>
<dbReference type="InterPro" id="IPR052339">
    <property type="entry name" value="Fe-S_Maturation_MIP18"/>
</dbReference>
<proteinExistence type="predicted"/>
<dbReference type="PANTHER" id="PTHR42831:SF1">
    <property type="entry name" value="FE-S PROTEIN MATURATION AUXILIARY FACTOR YITW"/>
    <property type="match status" value="1"/>
</dbReference>
<dbReference type="Gene3D" id="3.30.300.130">
    <property type="entry name" value="Fe-S cluster assembly (FSCA)"/>
    <property type="match status" value="1"/>
</dbReference>
<dbReference type="AlphaFoldDB" id="A0A8J3F9V3"/>
<dbReference type="InterPro" id="IPR002744">
    <property type="entry name" value="MIP18-like"/>
</dbReference>
<dbReference type="SUPFAM" id="SSF117916">
    <property type="entry name" value="Fe-S cluster assembly (FSCA) domain-like"/>
    <property type="match status" value="1"/>
</dbReference>
<reference evidence="2" key="1">
    <citation type="journal article" date="2014" name="Int. J. Syst. Evol. Microbiol.">
        <title>Complete genome sequence of Corynebacterium casei LMG S-19264T (=DSM 44701T), isolated from a smear-ripened cheese.</title>
        <authorList>
            <consortium name="US DOE Joint Genome Institute (JGI-PGF)"/>
            <person name="Walter F."/>
            <person name="Albersmeier A."/>
            <person name="Kalinowski J."/>
            <person name="Ruckert C."/>
        </authorList>
    </citation>
    <scope>NUCLEOTIDE SEQUENCE</scope>
    <source>
        <strain evidence="2">JCM 14719</strain>
    </source>
</reference>
<accession>A0A8J3F9V3</accession>
<dbReference type="InterPro" id="IPR034904">
    <property type="entry name" value="FSCA_dom_sf"/>
</dbReference>
<keyword evidence="3" id="KW-1185">Reference proteome</keyword>
<reference evidence="2" key="2">
    <citation type="submission" date="2020-09" db="EMBL/GenBank/DDBJ databases">
        <authorList>
            <person name="Sun Q."/>
            <person name="Ohkuma M."/>
        </authorList>
    </citation>
    <scope>NUCLEOTIDE SEQUENCE</scope>
    <source>
        <strain evidence="2">JCM 14719</strain>
    </source>
</reference>
<name>A0A8J3F9V3_9BACI</name>
<sequence>MATLTKTDVEDLLRQVVDPELGVNIVDLGLVYHIEITTEGDVTVTMTLTTPGCPLHEAMITGVEESLRRHPAVRDVRVQLVWSPPWTPERMSEAAKRQLGMR</sequence>
<dbReference type="EMBL" id="BMOF01000015">
    <property type="protein sequence ID" value="GGJ98383.1"/>
    <property type="molecule type" value="Genomic_DNA"/>
</dbReference>
<feature type="domain" description="MIP18 family-like" evidence="1">
    <location>
        <begin position="6"/>
        <end position="79"/>
    </location>
</feature>
<gene>
    <name evidence="2" type="ORF">GCM10007043_10390</name>
</gene>
<evidence type="ECO:0000313" key="2">
    <source>
        <dbReference type="EMBL" id="GGJ98383.1"/>
    </source>
</evidence>
<dbReference type="Proteomes" id="UP000637720">
    <property type="component" value="Unassembled WGS sequence"/>
</dbReference>
<dbReference type="Pfam" id="PF01883">
    <property type="entry name" value="FeS_assembly_P"/>
    <property type="match status" value="1"/>
</dbReference>
<evidence type="ECO:0000259" key="1">
    <source>
        <dbReference type="Pfam" id="PF01883"/>
    </source>
</evidence>
<organism evidence="2 3">
    <name type="scientific">Calditerricola satsumensis</name>
    <dbReference type="NCBI Taxonomy" id="373054"/>
    <lineage>
        <taxon>Bacteria</taxon>
        <taxon>Bacillati</taxon>
        <taxon>Bacillota</taxon>
        <taxon>Bacilli</taxon>
        <taxon>Bacillales</taxon>
        <taxon>Bacillaceae</taxon>
        <taxon>Calditerricola</taxon>
    </lineage>
</organism>
<dbReference type="PANTHER" id="PTHR42831">
    <property type="entry name" value="FE-S PROTEIN MATURATION AUXILIARY FACTOR YITW"/>
    <property type="match status" value="1"/>
</dbReference>
<protein>
    <recommendedName>
        <fullName evidence="1">MIP18 family-like domain-containing protein</fullName>
    </recommendedName>
</protein>
<evidence type="ECO:0000313" key="3">
    <source>
        <dbReference type="Proteomes" id="UP000637720"/>
    </source>
</evidence>